<dbReference type="EC" id="3.5.2.6" evidence="5"/>
<protein>
    <recommendedName>
        <fullName evidence="5">Beta-lactamase</fullName>
        <ecNumber evidence="5">3.5.2.6</ecNumber>
    </recommendedName>
</protein>
<name>A0ABV9DZ37_9ACTN</name>
<dbReference type="Pfam" id="PF00144">
    <property type="entry name" value="Beta-lactamase"/>
    <property type="match status" value="1"/>
</dbReference>
<dbReference type="RefSeq" id="WP_378576245.1">
    <property type="nucleotide sequence ID" value="NZ_JBHSFQ010000017.1"/>
</dbReference>
<evidence type="ECO:0000256" key="4">
    <source>
        <dbReference type="ARBA" id="ARBA00023251"/>
    </source>
</evidence>
<proteinExistence type="inferred from homology"/>
<dbReference type="EMBL" id="JBHSFQ010000017">
    <property type="protein sequence ID" value="MFC4563727.1"/>
    <property type="molecule type" value="Genomic_DNA"/>
</dbReference>
<dbReference type="InterPro" id="IPR001586">
    <property type="entry name" value="Beta-lactam_class-C_AS"/>
</dbReference>
<evidence type="ECO:0000256" key="1">
    <source>
        <dbReference type="ARBA" id="ARBA00001526"/>
    </source>
</evidence>
<evidence type="ECO:0000256" key="6">
    <source>
        <dbReference type="SAM" id="MobiDB-lite"/>
    </source>
</evidence>
<evidence type="ECO:0000256" key="2">
    <source>
        <dbReference type="ARBA" id="ARBA00007840"/>
    </source>
</evidence>
<sequence length="370" mass="38013">MTTPPAADRLSDLIDVHARPLVTEGVAPAVGAALIRGDDEAVLAIGRCGGDDGGPPAGERTVFEVGSLSKTFTALLLAVMAAQGDVALADPLDTRLPPGAAPRRSGPPATLADLATHTSGLPRLPRNLFPRAAARWISDPYAGYGRDDLYRATGRARLARSDPPVPRYSTFGTGLLGQVLADSAGTGYPALVAERVFEPLGMCDSDAGPPRGAAAGSRPAEHDGSGRDEATGHRRGRPVGAWHFDALAGAGAVRCTPADMLLYLRAHLDPGAIGGVLPDAVAAVRRSYHPLGGKAGAKGTAIGLAWNQRTTRGHTLYWHTGATGGFTAFAGFSPTAGAGVALLANATPVRGQPVLRAARRLFRAAVFPDA</sequence>
<evidence type="ECO:0000256" key="5">
    <source>
        <dbReference type="RuleBase" id="RU361140"/>
    </source>
</evidence>
<gene>
    <name evidence="8" type="ORF">ACFO4E_17840</name>
</gene>
<reference evidence="9" key="1">
    <citation type="journal article" date="2019" name="Int. J. Syst. Evol. Microbiol.">
        <title>The Global Catalogue of Microorganisms (GCM) 10K type strain sequencing project: providing services to taxonomists for standard genome sequencing and annotation.</title>
        <authorList>
            <consortium name="The Broad Institute Genomics Platform"/>
            <consortium name="The Broad Institute Genome Sequencing Center for Infectious Disease"/>
            <person name="Wu L."/>
            <person name="Ma J."/>
        </authorList>
    </citation>
    <scope>NUCLEOTIDE SEQUENCE [LARGE SCALE GENOMIC DNA]</scope>
    <source>
        <strain evidence="9">XZYJ18</strain>
    </source>
</reference>
<feature type="compositionally biased region" description="Basic and acidic residues" evidence="6">
    <location>
        <begin position="219"/>
        <end position="232"/>
    </location>
</feature>
<evidence type="ECO:0000259" key="7">
    <source>
        <dbReference type="Pfam" id="PF00144"/>
    </source>
</evidence>
<comment type="similarity">
    <text evidence="2 5">Belongs to the class-C beta-lactamase family.</text>
</comment>
<comment type="caution">
    <text evidence="8">The sequence shown here is derived from an EMBL/GenBank/DDBJ whole genome shotgun (WGS) entry which is preliminary data.</text>
</comment>
<dbReference type="Proteomes" id="UP001595923">
    <property type="component" value="Unassembled WGS sequence"/>
</dbReference>
<dbReference type="InterPro" id="IPR012338">
    <property type="entry name" value="Beta-lactam/transpept-like"/>
</dbReference>
<dbReference type="PROSITE" id="PS00336">
    <property type="entry name" value="BETA_LACTAMASE_C"/>
    <property type="match status" value="1"/>
</dbReference>
<feature type="region of interest" description="Disordered" evidence="6">
    <location>
        <begin position="204"/>
        <end position="236"/>
    </location>
</feature>
<organism evidence="8 9">
    <name type="scientific">Nocardiopsis mangrovi</name>
    <dbReference type="NCBI Taxonomy" id="1179818"/>
    <lineage>
        <taxon>Bacteria</taxon>
        <taxon>Bacillati</taxon>
        <taxon>Actinomycetota</taxon>
        <taxon>Actinomycetes</taxon>
        <taxon>Streptosporangiales</taxon>
        <taxon>Nocardiopsidaceae</taxon>
        <taxon>Nocardiopsis</taxon>
    </lineage>
</organism>
<feature type="compositionally biased region" description="Low complexity" evidence="6">
    <location>
        <begin position="204"/>
        <end position="218"/>
    </location>
</feature>
<dbReference type="PANTHER" id="PTHR46825">
    <property type="entry name" value="D-ALANYL-D-ALANINE-CARBOXYPEPTIDASE/ENDOPEPTIDASE AMPH"/>
    <property type="match status" value="1"/>
</dbReference>
<dbReference type="GO" id="GO:0016787">
    <property type="term" value="F:hydrolase activity"/>
    <property type="evidence" value="ECO:0007669"/>
    <property type="project" value="UniProtKB-KW"/>
</dbReference>
<evidence type="ECO:0000313" key="8">
    <source>
        <dbReference type="EMBL" id="MFC4563727.1"/>
    </source>
</evidence>
<feature type="domain" description="Beta-lactamase-related" evidence="7">
    <location>
        <begin position="19"/>
        <end position="352"/>
    </location>
</feature>
<evidence type="ECO:0000256" key="3">
    <source>
        <dbReference type="ARBA" id="ARBA00022801"/>
    </source>
</evidence>
<dbReference type="SUPFAM" id="SSF56601">
    <property type="entry name" value="beta-lactamase/transpeptidase-like"/>
    <property type="match status" value="1"/>
</dbReference>
<comment type="catalytic activity">
    <reaction evidence="1 5">
        <text>a beta-lactam + H2O = a substituted beta-amino acid</text>
        <dbReference type="Rhea" id="RHEA:20401"/>
        <dbReference type="ChEBI" id="CHEBI:15377"/>
        <dbReference type="ChEBI" id="CHEBI:35627"/>
        <dbReference type="ChEBI" id="CHEBI:140347"/>
        <dbReference type="EC" id="3.5.2.6"/>
    </reaction>
</comment>
<dbReference type="PANTHER" id="PTHR46825:SF7">
    <property type="entry name" value="D-ALANYL-D-ALANINE CARBOXYPEPTIDASE"/>
    <property type="match status" value="1"/>
</dbReference>
<keyword evidence="9" id="KW-1185">Reference proteome</keyword>
<keyword evidence="4 5" id="KW-0046">Antibiotic resistance</keyword>
<dbReference type="Gene3D" id="3.40.710.10">
    <property type="entry name" value="DD-peptidase/beta-lactamase superfamily"/>
    <property type="match status" value="1"/>
</dbReference>
<dbReference type="InterPro" id="IPR050491">
    <property type="entry name" value="AmpC-like"/>
</dbReference>
<keyword evidence="3 5" id="KW-0378">Hydrolase</keyword>
<accession>A0ABV9DZ37</accession>
<dbReference type="InterPro" id="IPR001466">
    <property type="entry name" value="Beta-lactam-related"/>
</dbReference>
<evidence type="ECO:0000313" key="9">
    <source>
        <dbReference type="Proteomes" id="UP001595923"/>
    </source>
</evidence>